<keyword evidence="5" id="KW-1185">Reference proteome</keyword>
<dbReference type="STRING" id="39966.A0A369J8S6"/>
<name>A0A369J8S6_HYPMA</name>
<dbReference type="Gene3D" id="1.10.510.10">
    <property type="entry name" value="Transferase(Phosphotransferase) domain 1"/>
    <property type="match status" value="1"/>
</dbReference>
<dbReference type="AlphaFoldDB" id="A0A369J8S6"/>
<dbReference type="Pfam" id="PF07714">
    <property type="entry name" value="PK_Tyr_Ser-Thr"/>
    <property type="match status" value="1"/>
</dbReference>
<dbReference type="InParanoid" id="A0A369J8S6"/>
<dbReference type="InterPro" id="IPR008266">
    <property type="entry name" value="Tyr_kinase_AS"/>
</dbReference>
<dbReference type="InterPro" id="IPR051681">
    <property type="entry name" value="Ser/Thr_Kinases-Pseudokinases"/>
</dbReference>
<keyword evidence="4" id="KW-0418">Kinase</keyword>
<dbReference type="GO" id="GO:0004674">
    <property type="term" value="F:protein serine/threonine kinase activity"/>
    <property type="evidence" value="ECO:0007669"/>
    <property type="project" value="TreeGrafter"/>
</dbReference>
<comment type="caution">
    <text evidence="4">The sequence shown here is derived from an EMBL/GenBank/DDBJ whole genome shotgun (WGS) entry which is preliminary data.</text>
</comment>
<evidence type="ECO:0000259" key="3">
    <source>
        <dbReference type="PROSITE" id="PS50011"/>
    </source>
</evidence>
<gene>
    <name evidence="4" type="primary">V-RAF</name>
    <name evidence="4" type="ORF">Hypma_002352</name>
</gene>
<accession>A0A369J8S6</accession>
<keyword evidence="2" id="KW-0472">Membrane</keyword>
<dbReference type="PROSITE" id="PS00109">
    <property type="entry name" value="PROTEIN_KINASE_TYR"/>
    <property type="match status" value="1"/>
</dbReference>
<dbReference type="SUPFAM" id="SSF56112">
    <property type="entry name" value="Protein kinase-like (PK-like)"/>
    <property type="match status" value="1"/>
</dbReference>
<reference evidence="4" key="1">
    <citation type="submission" date="2018-04" db="EMBL/GenBank/DDBJ databases">
        <title>Whole genome sequencing of Hypsizygus marmoreus.</title>
        <authorList>
            <person name="Choi I.-G."/>
            <person name="Min B."/>
            <person name="Kim J.-G."/>
            <person name="Kim S."/>
            <person name="Oh Y.-L."/>
            <person name="Kong W.-S."/>
            <person name="Park H."/>
            <person name="Jeong J."/>
            <person name="Song E.-S."/>
        </authorList>
    </citation>
    <scope>NUCLEOTIDE SEQUENCE [LARGE SCALE GENOMIC DNA]</scope>
    <source>
        <strain evidence="4">51987-8</strain>
    </source>
</reference>
<dbReference type="PROSITE" id="PS50011">
    <property type="entry name" value="PROTEIN_KINASE_DOM"/>
    <property type="match status" value="1"/>
</dbReference>
<feature type="transmembrane region" description="Helical" evidence="2">
    <location>
        <begin position="89"/>
        <end position="110"/>
    </location>
</feature>
<evidence type="ECO:0000313" key="5">
    <source>
        <dbReference type="Proteomes" id="UP000076154"/>
    </source>
</evidence>
<dbReference type="InterPro" id="IPR011009">
    <property type="entry name" value="Kinase-like_dom_sf"/>
</dbReference>
<dbReference type="Proteomes" id="UP000076154">
    <property type="component" value="Unassembled WGS sequence"/>
</dbReference>
<dbReference type="OrthoDB" id="346907at2759"/>
<proteinExistence type="predicted"/>
<keyword evidence="2" id="KW-0812">Transmembrane</keyword>
<feature type="region of interest" description="Disordered" evidence="1">
    <location>
        <begin position="198"/>
        <end position="223"/>
    </location>
</feature>
<dbReference type="EMBL" id="LUEZ02000122">
    <property type="protein sequence ID" value="RDB16835.1"/>
    <property type="molecule type" value="Genomic_DNA"/>
</dbReference>
<feature type="domain" description="Protein kinase" evidence="3">
    <location>
        <begin position="248"/>
        <end position="524"/>
    </location>
</feature>
<dbReference type="InterPro" id="IPR000719">
    <property type="entry name" value="Prot_kinase_dom"/>
</dbReference>
<organism evidence="4 5">
    <name type="scientific">Hypsizygus marmoreus</name>
    <name type="common">White beech mushroom</name>
    <name type="synonym">Agaricus marmoreus</name>
    <dbReference type="NCBI Taxonomy" id="39966"/>
    <lineage>
        <taxon>Eukaryota</taxon>
        <taxon>Fungi</taxon>
        <taxon>Dikarya</taxon>
        <taxon>Basidiomycota</taxon>
        <taxon>Agaricomycotina</taxon>
        <taxon>Agaricomycetes</taxon>
        <taxon>Agaricomycetidae</taxon>
        <taxon>Agaricales</taxon>
        <taxon>Tricholomatineae</taxon>
        <taxon>Lyophyllaceae</taxon>
        <taxon>Hypsizygus</taxon>
    </lineage>
</organism>
<dbReference type="PANTHER" id="PTHR44329">
    <property type="entry name" value="SERINE/THREONINE-PROTEIN KINASE TNNI3K-RELATED"/>
    <property type="match status" value="1"/>
</dbReference>
<keyword evidence="2" id="KW-1133">Transmembrane helix</keyword>
<dbReference type="GO" id="GO:0005524">
    <property type="term" value="F:ATP binding"/>
    <property type="evidence" value="ECO:0007669"/>
    <property type="project" value="InterPro"/>
</dbReference>
<keyword evidence="4" id="KW-0808">Transferase</keyword>
<evidence type="ECO:0000256" key="2">
    <source>
        <dbReference type="SAM" id="Phobius"/>
    </source>
</evidence>
<dbReference type="InterPro" id="IPR001245">
    <property type="entry name" value="Ser-Thr/Tyr_kinase_cat_dom"/>
</dbReference>
<protein>
    <submittedName>
        <fullName evidence="4">Serine/threonine-protein kinase-transforming protein raf</fullName>
    </submittedName>
</protein>
<sequence>MSWVVADQGSCLHRYRDQRCFSFLIEKNSFGNLSFDSNLNILNNFYSVIIDETPPSTHPCSGKILSRIAEQSDVQKPTPETLQSHGFHLALRFALFLTLVFSICLLIYWLRRRGGRIKLRDYECTPDSAKQTHVSWEDSFGDDSSNDFSAVRPEQNASPVLIASDLQVPASIREDDATAANIISASVDDNVSTDFEGRGFSSDDAHASKRGDQRRGGKIDTERNDDSRINFLAHLGVRNLTGQVVDLPKVGFSTSGGGLSDLYRGIWRQETRETVVAVKVLRGTYDEANTQRIKELFRQEIAIWRRLRHNNILPLYGITTFGSKAFGMVSPLIEPGSLSSELDHLGASLSLSNRFDIIKQTSDAVQYLHSIGIVHGDITGNNILLDAKLHVFLCDFGHSHVCNANGPKPIRSPGPGNYPWTAPELLCEDEVLCEDEDKLPTKSSDIYSFGSVMLQVLSGRRPYYEPKDPDSVLLTISSRFSAGKFHPPRPSDSLISDELWNFMVKCWNRIPEGRPTIETVQSFVKFCIDSV</sequence>
<evidence type="ECO:0000256" key="1">
    <source>
        <dbReference type="SAM" id="MobiDB-lite"/>
    </source>
</evidence>
<evidence type="ECO:0000313" key="4">
    <source>
        <dbReference type="EMBL" id="RDB16835.1"/>
    </source>
</evidence>